<keyword evidence="8" id="KW-1185">Reference proteome</keyword>
<evidence type="ECO:0000256" key="3">
    <source>
        <dbReference type="ARBA" id="ARBA00022692"/>
    </source>
</evidence>
<feature type="transmembrane region" description="Helical" evidence="6">
    <location>
        <begin position="12"/>
        <end position="32"/>
    </location>
</feature>
<feature type="transmembrane region" description="Helical" evidence="6">
    <location>
        <begin position="191"/>
        <end position="212"/>
    </location>
</feature>
<dbReference type="RefSeq" id="WP_131755292.1">
    <property type="nucleotide sequence ID" value="NZ_CAACUY010000004.1"/>
</dbReference>
<feature type="transmembrane region" description="Helical" evidence="6">
    <location>
        <begin position="75"/>
        <end position="95"/>
    </location>
</feature>
<dbReference type="InterPro" id="IPR001123">
    <property type="entry name" value="LeuE-type"/>
</dbReference>
<feature type="transmembrane region" description="Helical" evidence="6">
    <location>
        <begin position="160"/>
        <end position="179"/>
    </location>
</feature>
<accession>A0ABW2XHB1</accession>
<dbReference type="EMBL" id="JBHTGP010000006">
    <property type="protein sequence ID" value="MFD0685877.1"/>
    <property type="molecule type" value="Genomic_DNA"/>
</dbReference>
<feature type="transmembrane region" description="Helical" evidence="6">
    <location>
        <begin position="44"/>
        <end position="69"/>
    </location>
</feature>
<evidence type="ECO:0000256" key="2">
    <source>
        <dbReference type="ARBA" id="ARBA00022475"/>
    </source>
</evidence>
<evidence type="ECO:0000256" key="4">
    <source>
        <dbReference type="ARBA" id="ARBA00022989"/>
    </source>
</evidence>
<name>A0ABW2XHB1_9ACTN</name>
<evidence type="ECO:0000256" key="1">
    <source>
        <dbReference type="ARBA" id="ARBA00004651"/>
    </source>
</evidence>
<keyword evidence="2" id="KW-1003">Cell membrane</keyword>
<evidence type="ECO:0000256" key="6">
    <source>
        <dbReference type="SAM" id="Phobius"/>
    </source>
</evidence>
<evidence type="ECO:0000313" key="7">
    <source>
        <dbReference type="EMBL" id="MFD0685877.1"/>
    </source>
</evidence>
<gene>
    <name evidence="7" type="ORF">ACFQZM_15335</name>
</gene>
<dbReference type="PANTHER" id="PTHR30086:SF20">
    <property type="entry name" value="ARGININE EXPORTER PROTEIN ARGO-RELATED"/>
    <property type="match status" value="1"/>
</dbReference>
<protein>
    <submittedName>
        <fullName evidence="7">LysE family translocator</fullName>
    </submittedName>
</protein>
<proteinExistence type="predicted"/>
<keyword evidence="4 6" id="KW-1133">Transmembrane helix</keyword>
<evidence type="ECO:0000313" key="8">
    <source>
        <dbReference type="Proteomes" id="UP001597063"/>
    </source>
</evidence>
<dbReference type="Proteomes" id="UP001597063">
    <property type="component" value="Unassembled WGS sequence"/>
</dbReference>
<dbReference type="Pfam" id="PF01810">
    <property type="entry name" value="LysE"/>
    <property type="match status" value="1"/>
</dbReference>
<comment type="caution">
    <text evidence="7">The sequence shown here is derived from an EMBL/GenBank/DDBJ whole genome shotgun (WGS) entry which is preliminary data.</text>
</comment>
<feature type="transmembrane region" description="Helical" evidence="6">
    <location>
        <begin position="127"/>
        <end position="148"/>
    </location>
</feature>
<reference evidence="8" key="1">
    <citation type="journal article" date="2019" name="Int. J. Syst. Evol. Microbiol.">
        <title>The Global Catalogue of Microorganisms (GCM) 10K type strain sequencing project: providing services to taxonomists for standard genome sequencing and annotation.</title>
        <authorList>
            <consortium name="The Broad Institute Genomics Platform"/>
            <consortium name="The Broad Institute Genome Sequencing Center for Infectious Disease"/>
            <person name="Wu L."/>
            <person name="Ma J."/>
        </authorList>
    </citation>
    <scope>NUCLEOTIDE SEQUENCE [LARGE SCALE GENOMIC DNA]</scope>
    <source>
        <strain evidence="8">JCM 9371</strain>
    </source>
</reference>
<organism evidence="7 8">
    <name type="scientific">Actinomadura fibrosa</name>
    <dbReference type="NCBI Taxonomy" id="111802"/>
    <lineage>
        <taxon>Bacteria</taxon>
        <taxon>Bacillati</taxon>
        <taxon>Actinomycetota</taxon>
        <taxon>Actinomycetes</taxon>
        <taxon>Streptosporangiales</taxon>
        <taxon>Thermomonosporaceae</taxon>
        <taxon>Actinomadura</taxon>
    </lineage>
</organism>
<sequence length="230" mass="23657">MSAISSGNPYLVFSGLAFAVVLMPGADTILVFRTSRALGTRTGLMTAVGVVTGPVLWGVFSGIGVALVIARNKSIYTALALLGALYLMYLAYGCFKSAADGGATPLDAADEAPADSGSMRNAYVTGLLTNLLNPKIGVFYLSVMPGLFQGRAGPWDGGSLGLIQASMGIVFLSCVALLAGKARRYLSSRRASLTVEILAGTCLLAFAVYVIWSVLHSPGGLEAAGGPSPR</sequence>
<comment type="subcellular location">
    <subcellularLocation>
        <location evidence="1">Cell membrane</location>
        <topology evidence="1">Multi-pass membrane protein</topology>
    </subcellularLocation>
</comment>
<keyword evidence="3 6" id="KW-0812">Transmembrane</keyword>
<keyword evidence="5 6" id="KW-0472">Membrane</keyword>
<dbReference type="PANTHER" id="PTHR30086">
    <property type="entry name" value="ARGININE EXPORTER PROTEIN ARGO"/>
    <property type="match status" value="1"/>
</dbReference>
<evidence type="ECO:0000256" key="5">
    <source>
        <dbReference type="ARBA" id="ARBA00023136"/>
    </source>
</evidence>